<name>A0A087BBP0_9BIFI</name>
<organism evidence="2 3">
    <name type="scientific">Bifidobacterium magnum</name>
    <dbReference type="NCBI Taxonomy" id="1692"/>
    <lineage>
        <taxon>Bacteria</taxon>
        <taxon>Bacillati</taxon>
        <taxon>Actinomycetota</taxon>
        <taxon>Actinomycetes</taxon>
        <taxon>Bifidobacteriales</taxon>
        <taxon>Bifidobacteriaceae</taxon>
        <taxon>Bifidobacterium</taxon>
    </lineage>
</organism>
<dbReference type="RefSeq" id="WP_022859019.1">
    <property type="nucleotide sequence ID" value="NZ_JGZB01000004.1"/>
</dbReference>
<gene>
    <name evidence="2" type="ORF">BMAGN_0402</name>
</gene>
<dbReference type="SUPFAM" id="SSF46785">
    <property type="entry name" value="Winged helix' DNA-binding domain"/>
    <property type="match status" value="1"/>
</dbReference>
<keyword evidence="2" id="KW-0808">Transferase</keyword>
<evidence type="ECO:0000313" key="2">
    <source>
        <dbReference type="EMBL" id="KFI68440.1"/>
    </source>
</evidence>
<proteinExistence type="inferred from homology"/>
<protein>
    <submittedName>
        <fullName evidence="2">XylR-type repressor</fullName>
        <ecNumber evidence="2">2.7.1.60</ecNumber>
    </submittedName>
</protein>
<dbReference type="Proteomes" id="UP000029052">
    <property type="component" value="Unassembled WGS sequence"/>
</dbReference>
<dbReference type="SUPFAM" id="SSF53067">
    <property type="entry name" value="Actin-like ATPase domain"/>
    <property type="match status" value="2"/>
</dbReference>
<dbReference type="GO" id="GO:0009384">
    <property type="term" value="F:N-acylmannosamine kinase activity"/>
    <property type="evidence" value="ECO:0007669"/>
    <property type="project" value="UniProtKB-EC"/>
</dbReference>
<reference evidence="2 3" key="1">
    <citation type="submission" date="2014-03" db="EMBL/GenBank/DDBJ databases">
        <title>Genomics of Bifidobacteria.</title>
        <authorList>
            <person name="Ventura M."/>
            <person name="Milani C."/>
            <person name="Lugli G.A."/>
        </authorList>
    </citation>
    <scope>NUCLEOTIDE SEQUENCE [LARGE SCALE GENOMIC DNA]</scope>
    <source>
        <strain evidence="2 3">LMG 11591</strain>
    </source>
</reference>
<dbReference type="Gene3D" id="1.10.10.10">
    <property type="entry name" value="Winged helix-like DNA-binding domain superfamily/Winged helix DNA-binding domain"/>
    <property type="match status" value="1"/>
</dbReference>
<dbReference type="eggNOG" id="COG1940">
    <property type="taxonomic scope" value="Bacteria"/>
</dbReference>
<dbReference type="InterPro" id="IPR036390">
    <property type="entry name" value="WH_DNA-bd_sf"/>
</dbReference>
<comment type="caution">
    <text evidence="2">The sequence shown here is derived from an EMBL/GenBank/DDBJ whole genome shotgun (WGS) entry which is preliminary data.</text>
</comment>
<dbReference type="PANTHER" id="PTHR18964">
    <property type="entry name" value="ROK (REPRESSOR, ORF, KINASE) FAMILY"/>
    <property type="match status" value="1"/>
</dbReference>
<dbReference type="InterPro" id="IPR036388">
    <property type="entry name" value="WH-like_DNA-bd_sf"/>
</dbReference>
<dbReference type="InterPro" id="IPR000600">
    <property type="entry name" value="ROK"/>
</dbReference>
<dbReference type="Pfam" id="PF00480">
    <property type="entry name" value="ROK"/>
    <property type="match status" value="1"/>
</dbReference>
<sequence length="407" mass="44091">MAALKRINQDDLRTHNLSVVINTLLRSSEPLSRADLAKETGLTKATMSLLTSMLLEHRSLKEGVPSVQSVYGRPSTPLSINGGAVCGIGVQINTDGYGYMVLDLDGTVVAERWISKNLQTADATAIFGDLDTMLSDQISTLQSRGYTISGAGLALPGLVANRTELLVARNLGWERLDLMQFPVVERLNMIAGNEANMAAIAQLPGYAAYRRDDCLVGANSSFIYVSTDIGIGGALVRDGRVIVGDHGFAGEIGHLAVEMDGPVCRCGRHGCLEVYAGRRSMIEAAGIASGDESFNIDAVTELFRRLRQGDPQVEAIVDRGMEAMGSALASLINLSDMDTVLIGGMWNLFDDEYLQELRNGIQRRILSRNIVDVRIMRANTLPLPALYGAALTGLRRFVDDPLQFMQE</sequence>
<keyword evidence="3" id="KW-1185">Reference proteome</keyword>
<dbReference type="EC" id="2.7.1.60" evidence="2"/>
<dbReference type="InterPro" id="IPR043129">
    <property type="entry name" value="ATPase_NBD"/>
</dbReference>
<accession>A0A087BBP0</accession>
<dbReference type="AlphaFoldDB" id="A0A087BBP0"/>
<comment type="similarity">
    <text evidence="1">Belongs to the ROK (NagC/XylR) family.</text>
</comment>
<evidence type="ECO:0000313" key="3">
    <source>
        <dbReference type="Proteomes" id="UP000029052"/>
    </source>
</evidence>
<dbReference type="EMBL" id="JGZB01000004">
    <property type="protein sequence ID" value="KFI68440.1"/>
    <property type="molecule type" value="Genomic_DNA"/>
</dbReference>
<evidence type="ECO:0000256" key="1">
    <source>
        <dbReference type="ARBA" id="ARBA00006479"/>
    </source>
</evidence>
<dbReference type="PANTHER" id="PTHR18964:SF149">
    <property type="entry name" value="BIFUNCTIONAL UDP-N-ACETYLGLUCOSAMINE 2-EPIMERASE_N-ACETYLMANNOSAMINE KINASE"/>
    <property type="match status" value="1"/>
</dbReference>
<dbReference type="Gene3D" id="3.30.420.40">
    <property type="match status" value="2"/>
</dbReference>
<dbReference type="STRING" id="1692.BMAGN_0402"/>